<comment type="caution">
    <text evidence="20">The sequence shown here is derived from an EMBL/GenBank/DDBJ whole genome shotgun (WGS) entry which is preliminary data.</text>
</comment>
<evidence type="ECO:0000256" key="16">
    <source>
        <dbReference type="ARBA" id="ARBA00033238"/>
    </source>
</evidence>
<keyword evidence="11" id="KW-0256">Endoplasmic reticulum</keyword>
<dbReference type="Proteomes" id="UP000774326">
    <property type="component" value="Unassembled WGS sequence"/>
</dbReference>
<keyword evidence="10" id="KW-0479">Metal-binding</keyword>
<dbReference type="OrthoDB" id="10262326at2759"/>
<evidence type="ECO:0000256" key="6">
    <source>
        <dbReference type="ARBA" id="ARBA00017659"/>
    </source>
</evidence>
<organism evidence="20 21">
    <name type="scientific">Wickerhamomyces pijperi</name>
    <name type="common">Yeast</name>
    <name type="synonym">Pichia pijperi</name>
    <dbReference type="NCBI Taxonomy" id="599730"/>
    <lineage>
        <taxon>Eukaryota</taxon>
        <taxon>Fungi</taxon>
        <taxon>Dikarya</taxon>
        <taxon>Ascomycota</taxon>
        <taxon>Saccharomycotina</taxon>
        <taxon>Saccharomycetes</taxon>
        <taxon>Phaffomycetales</taxon>
        <taxon>Wickerhamomycetaceae</taxon>
        <taxon>Wickerhamomyces</taxon>
    </lineage>
</organism>
<comment type="pathway">
    <text evidence="3">Protein modification; protein glycosylation.</text>
</comment>
<evidence type="ECO:0000256" key="3">
    <source>
        <dbReference type="ARBA" id="ARBA00004922"/>
    </source>
</evidence>
<reference evidence="20" key="1">
    <citation type="journal article" date="2021" name="Open Biol.">
        <title>Shared evolutionary footprints suggest mitochondrial oxidative damage underlies multiple complex I losses in fungi.</title>
        <authorList>
            <person name="Schikora-Tamarit M.A."/>
            <person name="Marcet-Houben M."/>
            <person name="Nosek J."/>
            <person name="Gabaldon T."/>
        </authorList>
    </citation>
    <scope>NUCLEOTIDE SEQUENCE</scope>
    <source>
        <strain evidence="20">CBS2887</strain>
    </source>
</reference>
<evidence type="ECO:0000256" key="19">
    <source>
        <dbReference type="SAM" id="Phobius"/>
    </source>
</evidence>
<dbReference type="InterPro" id="IPR033895">
    <property type="entry name" value="GPT"/>
</dbReference>
<evidence type="ECO:0000256" key="10">
    <source>
        <dbReference type="ARBA" id="ARBA00022723"/>
    </source>
</evidence>
<comment type="similarity">
    <text evidence="4">Belongs to the glycosyltransferase 4 family.</text>
</comment>
<dbReference type="CDD" id="cd06855">
    <property type="entry name" value="GT_GPT_euk"/>
    <property type="match status" value="1"/>
</dbReference>
<dbReference type="Pfam" id="PF00953">
    <property type="entry name" value="Glycos_transf_4"/>
    <property type="match status" value="1"/>
</dbReference>
<feature type="transmembrane region" description="Helical" evidence="19">
    <location>
        <begin position="156"/>
        <end position="181"/>
    </location>
</feature>
<feature type="transmembrane region" description="Helical" evidence="19">
    <location>
        <begin position="259"/>
        <end position="278"/>
    </location>
</feature>
<keyword evidence="21" id="KW-1185">Reference proteome</keyword>
<evidence type="ECO:0000313" key="21">
    <source>
        <dbReference type="Proteomes" id="UP000774326"/>
    </source>
</evidence>
<evidence type="ECO:0000256" key="2">
    <source>
        <dbReference type="ARBA" id="ARBA00004477"/>
    </source>
</evidence>
<dbReference type="GO" id="GO:0016757">
    <property type="term" value="F:glycosyltransferase activity"/>
    <property type="evidence" value="ECO:0007669"/>
    <property type="project" value="UniProtKB-KW"/>
</dbReference>
<keyword evidence="13 19" id="KW-1133">Transmembrane helix</keyword>
<protein>
    <recommendedName>
        <fullName evidence="6">UDP-N-acetylglucosamine--dolichyl-phosphate N-acetylglucosaminephosphotransferase</fullName>
        <ecNumber evidence="5">2.7.8.15</ecNumber>
    </recommendedName>
    <alternativeName>
        <fullName evidence="15">GlcNAc-1-P transferase</fullName>
    </alternativeName>
    <alternativeName>
        <fullName evidence="16">N-acetylglucosamine-1-phosphate transferase</fullName>
    </alternativeName>
</protein>
<feature type="transmembrane region" description="Helical" evidence="19">
    <location>
        <begin position="231"/>
        <end position="247"/>
    </location>
</feature>
<evidence type="ECO:0000256" key="15">
    <source>
        <dbReference type="ARBA" id="ARBA00029567"/>
    </source>
</evidence>
<evidence type="ECO:0000256" key="14">
    <source>
        <dbReference type="ARBA" id="ARBA00023136"/>
    </source>
</evidence>
<keyword evidence="14 19" id="KW-0472">Membrane</keyword>
<evidence type="ECO:0000256" key="8">
    <source>
        <dbReference type="ARBA" id="ARBA00022679"/>
    </source>
</evidence>
<proteinExistence type="inferred from homology"/>
<feature type="transmembrane region" description="Helical" evidence="19">
    <location>
        <begin position="413"/>
        <end position="435"/>
    </location>
</feature>
<feature type="transmembrane region" description="Helical" evidence="19">
    <location>
        <begin position="201"/>
        <end position="219"/>
    </location>
</feature>
<evidence type="ECO:0000256" key="1">
    <source>
        <dbReference type="ARBA" id="ARBA00001946"/>
    </source>
</evidence>
<evidence type="ECO:0000256" key="12">
    <source>
        <dbReference type="ARBA" id="ARBA00022842"/>
    </source>
</evidence>
<dbReference type="GO" id="GO:0005789">
    <property type="term" value="C:endoplasmic reticulum membrane"/>
    <property type="evidence" value="ECO:0007669"/>
    <property type="project" value="UniProtKB-SubCell"/>
</dbReference>
<dbReference type="GO" id="GO:0006488">
    <property type="term" value="P:dolichol-linked oligosaccharide biosynthetic process"/>
    <property type="evidence" value="ECO:0007669"/>
    <property type="project" value="InterPro"/>
</dbReference>
<reference evidence="20" key="2">
    <citation type="submission" date="2021-01" db="EMBL/GenBank/DDBJ databases">
        <authorList>
            <person name="Schikora-Tamarit M.A."/>
        </authorList>
    </citation>
    <scope>NUCLEOTIDE SEQUENCE</scope>
    <source>
        <strain evidence="20">CBS2887</strain>
    </source>
</reference>
<dbReference type="AlphaFoldDB" id="A0A9P8TPQ6"/>
<comment type="cofactor">
    <cofactor evidence="1">
        <name>Mg(2+)</name>
        <dbReference type="ChEBI" id="CHEBI:18420"/>
    </cofactor>
</comment>
<evidence type="ECO:0000256" key="17">
    <source>
        <dbReference type="ARBA" id="ARBA00044717"/>
    </source>
</evidence>
<comment type="subcellular location">
    <subcellularLocation>
        <location evidence="2">Endoplasmic reticulum membrane</location>
        <topology evidence="2">Multi-pass membrane protein</topology>
    </subcellularLocation>
</comment>
<dbReference type="EC" id="2.7.8.15" evidence="5"/>
<dbReference type="EMBL" id="JAEUBG010001268">
    <property type="protein sequence ID" value="KAH3686656.1"/>
    <property type="molecule type" value="Genomic_DNA"/>
</dbReference>
<comment type="catalytic activity">
    <reaction evidence="18">
        <text>a di-trans,poly-cis-dolichyl phosphate + UDP-N-acetyl-alpha-D-glucosamine = an N-acetyl-alpha-D-glucosaminyl-diphospho-di-trans,poly-cis-dolichol + UMP</text>
        <dbReference type="Rhea" id="RHEA:13289"/>
        <dbReference type="Rhea" id="RHEA-COMP:19498"/>
        <dbReference type="Rhea" id="RHEA-COMP:19507"/>
        <dbReference type="ChEBI" id="CHEBI:57683"/>
        <dbReference type="ChEBI" id="CHEBI:57705"/>
        <dbReference type="ChEBI" id="CHEBI:57865"/>
        <dbReference type="ChEBI" id="CHEBI:58427"/>
        <dbReference type="EC" id="2.7.8.15"/>
    </reaction>
    <physiologicalReaction direction="left-to-right" evidence="18">
        <dbReference type="Rhea" id="RHEA:13290"/>
    </physiologicalReaction>
</comment>
<dbReference type="GO" id="GO:0003975">
    <property type="term" value="F:UDP-N-acetylglucosamine-dolichyl-phosphate N-acetylglucosaminephosphotransferase activity"/>
    <property type="evidence" value="ECO:0007669"/>
    <property type="project" value="UniProtKB-EC"/>
</dbReference>
<dbReference type="InterPro" id="IPR000715">
    <property type="entry name" value="Glycosyl_transferase_4"/>
</dbReference>
<feature type="transmembrane region" description="Helical" evidence="19">
    <location>
        <begin position="285"/>
        <end position="306"/>
    </location>
</feature>
<dbReference type="GO" id="GO:0046872">
    <property type="term" value="F:metal ion binding"/>
    <property type="evidence" value="ECO:0007669"/>
    <property type="project" value="UniProtKB-KW"/>
</dbReference>
<evidence type="ECO:0000256" key="5">
    <source>
        <dbReference type="ARBA" id="ARBA00013225"/>
    </source>
</evidence>
<evidence type="ECO:0000313" key="20">
    <source>
        <dbReference type="EMBL" id="KAH3686656.1"/>
    </source>
</evidence>
<gene>
    <name evidence="20" type="ORF">WICPIJ_002364</name>
</gene>
<dbReference type="PANTHER" id="PTHR10571:SF0">
    <property type="entry name" value="UDP-N-ACETYLGLUCOSAMINE--DOLICHYL-PHOSPHATE N-ACETYLGLUCOSAMINEPHOSPHOTRANSFERASE"/>
    <property type="match status" value="1"/>
</dbReference>
<comment type="function">
    <text evidence="17">UDP-N-acetylglucosamine--dolichyl-phosphate N-acetylglucosaminephosphotransferase that operates in the biosynthetic pathway of dolichol-linked oligosaccharides, the glycan precursors employed in protein asparagine (N)-glycosylation. The assembly of dolichol-linked oligosaccharides begins on the cytosolic side of the endoplasmic reticulum membrane and finishes in its lumen. The sequential addition of sugars to dolichol pyrophosphate produces dolichol-linked oligosaccharides containing fourteen sugars, including two GlcNAcs, nine mannoses and three glucoses. Once assembled, the oligosaccharide is transferred from the lipid to nascent proteins by oligosaccharyltransferases. Catalyzes the initial step of dolichol-linked oligosaccharide biosynthesis, transfering GlcNAc-1-P from cytosolic UDP-GlcNAc onto the carrier lipid dolichyl phosphate (P-dolichol), yielding GlcNAc-P-P-dolichol embedded in the cytoplasmic leaflet of the endoplasmic reticulum membrane.</text>
</comment>
<evidence type="ECO:0000256" key="9">
    <source>
        <dbReference type="ARBA" id="ARBA00022692"/>
    </source>
</evidence>
<keyword evidence="7" id="KW-0328">Glycosyltransferase</keyword>
<name>A0A9P8TPQ6_WICPI</name>
<evidence type="ECO:0000256" key="18">
    <source>
        <dbReference type="ARBA" id="ARBA00045078"/>
    </source>
</evidence>
<keyword evidence="12" id="KW-0460">Magnesium</keyword>
<keyword evidence="9 19" id="KW-0812">Transmembrane</keyword>
<evidence type="ECO:0000256" key="7">
    <source>
        <dbReference type="ARBA" id="ARBA00022676"/>
    </source>
</evidence>
<evidence type="ECO:0000256" key="13">
    <source>
        <dbReference type="ARBA" id="ARBA00022989"/>
    </source>
</evidence>
<feature type="transmembrane region" description="Helical" evidence="19">
    <location>
        <begin position="29"/>
        <end position="50"/>
    </location>
</feature>
<evidence type="ECO:0000256" key="11">
    <source>
        <dbReference type="ARBA" id="ARBA00022824"/>
    </source>
</evidence>
<accession>A0A9P8TPQ6</accession>
<feature type="transmembrane region" description="Helical" evidence="19">
    <location>
        <begin position="312"/>
        <end position="334"/>
    </location>
</feature>
<evidence type="ECO:0000256" key="4">
    <source>
        <dbReference type="ARBA" id="ARBA00009317"/>
    </source>
</evidence>
<feature type="transmembrane region" description="Helical" evidence="19">
    <location>
        <begin position="71"/>
        <end position="92"/>
    </location>
</feature>
<dbReference type="PANTHER" id="PTHR10571">
    <property type="entry name" value="UDP-N-ACETYLGLUCOSAMINE--DOLICHYL-PHOSPHATE N-ACETYLGLUCOSAMINEPHOSPHOTRANSFERASE"/>
    <property type="match status" value="1"/>
</dbReference>
<sequence>MINQALVIAAIALIYTSNGFYRALQASLGFAIIGYVATDYIIPRCINLFIAKGFTGKDLSKKGKPIIPETMGVIPAVIYLFLMFWFIPFLFYKYLVTGTNGGGNRLNGVEELKDLSVELFPHEKLASYLSAFLTLESTIILGIADDLLDIKWRHKFFIPAIAAIPMLIVYYVDFGVTHVLIPTKLLQSYFGQSLIQLGPLYYGYMGAVAIFAPNSINILAGVNGLETSQSVVIGSLLLLNDCVYFFSSPHDSPAIESHLFSAALLIPYLGVSLALTKYNWYPSRVFVGDTFCYFSGMVFAVVGILGHFSKTLLVFLIPQIFNFIYSVPQLAGIVPCPRHRMPRFNEEDGLMYPSMASFEEKPLGSTPSLILRVLSKLKLVYIIEKDGKIIQVNNLTLINLTLVWFGPLREDKLCATIITMQAFIGLVALSLRHMLGFWLFGYDNLFKAASITV</sequence>
<keyword evidence="8" id="KW-0808">Transferase</keyword>